<accession>A0A328DK85</accession>
<dbReference type="AlphaFoldDB" id="A0A328DK85"/>
<dbReference type="GO" id="GO:0005634">
    <property type="term" value="C:nucleus"/>
    <property type="evidence" value="ECO:0007669"/>
    <property type="project" value="UniProtKB-SubCell"/>
</dbReference>
<dbReference type="GO" id="GO:0000978">
    <property type="term" value="F:RNA polymerase II cis-regulatory region sequence-specific DNA binding"/>
    <property type="evidence" value="ECO:0007669"/>
    <property type="project" value="TreeGrafter"/>
</dbReference>
<dbReference type="InterPro" id="IPR011598">
    <property type="entry name" value="bHLH_dom"/>
</dbReference>
<evidence type="ECO:0000256" key="1">
    <source>
        <dbReference type="ARBA" id="ARBA00004123"/>
    </source>
</evidence>
<comment type="subcellular location">
    <subcellularLocation>
        <location evidence="1">Nucleus</location>
    </subcellularLocation>
</comment>
<dbReference type="InterPro" id="IPR045843">
    <property type="entry name" value="IND-like"/>
</dbReference>
<dbReference type="Pfam" id="PF00010">
    <property type="entry name" value="HLH"/>
    <property type="match status" value="1"/>
</dbReference>
<comment type="caution">
    <text evidence="8">The sequence shown here is derived from an EMBL/GenBank/DDBJ whole genome shotgun (WGS) entry which is preliminary data.</text>
</comment>
<evidence type="ECO:0000256" key="4">
    <source>
        <dbReference type="ARBA" id="ARBA00023163"/>
    </source>
</evidence>
<dbReference type="PANTHER" id="PTHR16223:SF349">
    <property type="entry name" value="OS09G0487900 PROTEIN"/>
    <property type="match status" value="1"/>
</dbReference>
<name>A0A328DK85_9ASTE</name>
<proteinExistence type="predicted"/>
<dbReference type="GO" id="GO:0046983">
    <property type="term" value="F:protein dimerization activity"/>
    <property type="evidence" value="ECO:0007669"/>
    <property type="project" value="InterPro"/>
</dbReference>
<feature type="region of interest" description="Disordered" evidence="6">
    <location>
        <begin position="233"/>
        <end position="260"/>
    </location>
</feature>
<evidence type="ECO:0000256" key="3">
    <source>
        <dbReference type="ARBA" id="ARBA00023125"/>
    </source>
</evidence>
<dbReference type="InterPro" id="IPR036638">
    <property type="entry name" value="HLH_DNA-bd_sf"/>
</dbReference>
<sequence length="357" mass="39345">MDPTRFQQQQMAPGLSRYGSAPSSYFSTLFNTATASDDFDRQAFGKFIASLDSQDLNSDKFSENQPIQTSNSNTKQEPDAYEQPQMELHKGKFSGQARESRTSGATTSAAAMDDDSYGLMNSSNLDGFSHVKINTGLSNSNLTRFNTSPAGFFAQMDIQNEYGGTRSMGSYDARANPTAETAPMASISETGDGRVVKEETCPGNDHENYDSTFSMPSWDDSDILSDYFLTSSEENPLSNSNASDIQSEEKSRPSGLLSHHLSLPKSSAQLSAVTQDSVPCKVRAKRGCATHPRSIAERVRRTRISERMRKLQELVPNMDKQTNTADMLDFAVDYIKDLESKVKVLSEHRAKCKCSSK</sequence>
<feature type="region of interest" description="Disordered" evidence="6">
    <location>
        <begin position="57"/>
        <end position="81"/>
    </location>
</feature>
<dbReference type="GO" id="GO:0000981">
    <property type="term" value="F:DNA-binding transcription factor activity, RNA polymerase II-specific"/>
    <property type="evidence" value="ECO:0007669"/>
    <property type="project" value="TreeGrafter"/>
</dbReference>
<evidence type="ECO:0000313" key="8">
    <source>
        <dbReference type="EMBL" id="RAL45856.1"/>
    </source>
</evidence>
<feature type="domain" description="BHLH" evidence="7">
    <location>
        <begin position="288"/>
        <end position="338"/>
    </location>
</feature>
<dbReference type="PROSITE" id="PS50888">
    <property type="entry name" value="BHLH"/>
    <property type="match status" value="1"/>
</dbReference>
<evidence type="ECO:0000313" key="9">
    <source>
        <dbReference type="Proteomes" id="UP000249390"/>
    </source>
</evidence>
<feature type="compositionally biased region" description="Polar residues" evidence="6">
    <location>
        <begin position="233"/>
        <end position="245"/>
    </location>
</feature>
<keyword evidence="5" id="KW-0539">Nucleus</keyword>
<dbReference type="CDD" id="cd11393">
    <property type="entry name" value="bHLH_AtbHLH_like"/>
    <property type="match status" value="1"/>
</dbReference>
<dbReference type="SMART" id="SM00353">
    <property type="entry name" value="HLH"/>
    <property type="match status" value="1"/>
</dbReference>
<keyword evidence="3" id="KW-0238">DNA-binding</keyword>
<keyword evidence="9" id="KW-1185">Reference proteome</keyword>
<keyword evidence="2" id="KW-0805">Transcription regulation</keyword>
<evidence type="ECO:0000259" key="7">
    <source>
        <dbReference type="PROSITE" id="PS50888"/>
    </source>
</evidence>
<dbReference type="Gene3D" id="4.10.280.10">
    <property type="entry name" value="Helix-loop-helix DNA-binding domain"/>
    <property type="match status" value="1"/>
</dbReference>
<organism evidence="8 9">
    <name type="scientific">Cuscuta australis</name>
    <dbReference type="NCBI Taxonomy" id="267555"/>
    <lineage>
        <taxon>Eukaryota</taxon>
        <taxon>Viridiplantae</taxon>
        <taxon>Streptophyta</taxon>
        <taxon>Embryophyta</taxon>
        <taxon>Tracheophyta</taxon>
        <taxon>Spermatophyta</taxon>
        <taxon>Magnoliopsida</taxon>
        <taxon>eudicotyledons</taxon>
        <taxon>Gunneridae</taxon>
        <taxon>Pentapetalae</taxon>
        <taxon>asterids</taxon>
        <taxon>lamiids</taxon>
        <taxon>Solanales</taxon>
        <taxon>Convolvulaceae</taxon>
        <taxon>Cuscuteae</taxon>
        <taxon>Cuscuta</taxon>
        <taxon>Cuscuta subgen. Grammica</taxon>
        <taxon>Cuscuta sect. Cleistogrammica</taxon>
    </lineage>
</organism>
<dbReference type="PANTHER" id="PTHR16223">
    <property type="entry name" value="TRANSCRIPTION FACTOR BHLH83-RELATED"/>
    <property type="match status" value="1"/>
</dbReference>
<feature type="compositionally biased region" description="Polar residues" evidence="6">
    <location>
        <begin position="63"/>
        <end position="75"/>
    </location>
</feature>
<dbReference type="EMBL" id="NQVE01000125">
    <property type="protein sequence ID" value="RAL45856.1"/>
    <property type="molecule type" value="Genomic_DNA"/>
</dbReference>
<evidence type="ECO:0000256" key="2">
    <source>
        <dbReference type="ARBA" id="ARBA00023015"/>
    </source>
</evidence>
<evidence type="ECO:0000256" key="5">
    <source>
        <dbReference type="ARBA" id="ARBA00023242"/>
    </source>
</evidence>
<evidence type="ECO:0000256" key="6">
    <source>
        <dbReference type="SAM" id="MobiDB-lite"/>
    </source>
</evidence>
<reference evidence="8 9" key="1">
    <citation type="submission" date="2018-06" db="EMBL/GenBank/DDBJ databases">
        <title>The Genome of Cuscuta australis (Dodder) Provides Insight into the Evolution of Plant Parasitism.</title>
        <authorList>
            <person name="Liu H."/>
        </authorList>
    </citation>
    <scope>NUCLEOTIDE SEQUENCE [LARGE SCALE GENOMIC DNA]</scope>
    <source>
        <strain evidence="9">cv. Yunnan</strain>
        <tissue evidence="8">Vines</tissue>
    </source>
</reference>
<dbReference type="Proteomes" id="UP000249390">
    <property type="component" value="Unassembled WGS sequence"/>
</dbReference>
<keyword evidence="4" id="KW-0804">Transcription</keyword>
<gene>
    <name evidence="8" type="ORF">DM860_006010</name>
</gene>
<dbReference type="SUPFAM" id="SSF47459">
    <property type="entry name" value="HLH, helix-loop-helix DNA-binding domain"/>
    <property type="match status" value="1"/>
</dbReference>
<dbReference type="FunFam" id="4.10.280.10:FF:000021">
    <property type="entry name" value="Transcription factor bHLH130 family"/>
    <property type="match status" value="1"/>
</dbReference>
<protein>
    <recommendedName>
        <fullName evidence="7">BHLH domain-containing protein</fullName>
    </recommendedName>
</protein>
<dbReference type="InterPro" id="IPR045239">
    <property type="entry name" value="bHLH95_bHLH"/>
</dbReference>